<name>A0ABP6PCQ9_9ACTN</name>
<keyword evidence="2" id="KW-0472">Membrane</keyword>
<evidence type="ECO:0000256" key="2">
    <source>
        <dbReference type="SAM" id="Phobius"/>
    </source>
</evidence>
<feature type="compositionally biased region" description="Low complexity" evidence="1">
    <location>
        <begin position="13"/>
        <end position="34"/>
    </location>
</feature>
<protein>
    <submittedName>
        <fullName evidence="3">Uncharacterized protein</fullName>
    </submittedName>
</protein>
<evidence type="ECO:0000313" key="3">
    <source>
        <dbReference type="EMBL" id="GAA3175205.1"/>
    </source>
</evidence>
<dbReference type="Proteomes" id="UP001499924">
    <property type="component" value="Unassembled WGS sequence"/>
</dbReference>
<organism evidence="3 4">
    <name type="scientific">Blastococcus jejuensis</name>
    <dbReference type="NCBI Taxonomy" id="351224"/>
    <lineage>
        <taxon>Bacteria</taxon>
        <taxon>Bacillati</taxon>
        <taxon>Actinomycetota</taxon>
        <taxon>Actinomycetes</taxon>
        <taxon>Geodermatophilales</taxon>
        <taxon>Geodermatophilaceae</taxon>
        <taxon>Blastococcus</taxon>
    </lineage>
</organism>
<reference evidence="4" key="1">
    <citation type="journal article" date="2019" name="Int. J. Syst. Evol. Microbiol.">
        <title>The Global Catalogue of Microorganisms (GCM) 10K type strain sequencing project: providing services to taxonomists for standard genome sequencing and annotation.</title>
        <authorList>
            <consortium name="The Broad Institute Genomics Platform"/>
            <consortium name="The Broad Institute Genome Sequencing Center for Infectious Disease"/>
            <person name="Wu L."/>
            <person name="Ma J."/>
        </authorList>
    </citation>
    <scope>NUCLEOTIDE SEQUENCE [LARGE SCALE GENOMIC DNA]</scope>
    <source>
        <strain evidence="4">JCM 15614</strain>
    </source>
</reference>
<keyword evidence="2" id="KW-0812">Transmembrane</keyword>
<gene>
    <name evidence="3" type="ORF">GCM10010531_31020</name>
</gene>
<sequence length="175" mass="17476">MSSPTPGSDPNYPQGGAPQGQPAWGAPQQPVQGYGAPGSPAGYGGAPGQRPGMVTGAAVVAIVWGGLGALFGLLALSVAFILGALYGLIILISIAMSVALLVGGIFVLQGKNPKLLLMVSYIAIGVSVLSLIIGIIQSGGNAFSGVLGIIVPGVIVALLMQPQSKQYFASRGMAY</sequence>
<feature type="transmembrane region" description="Helical" evidence="2">
    <location>
        <begin position="115"/>
        <end position="136"/>
    </location>
</feature>
<proteinExistence type="predicted"/>
<feature type="transmembrane region" description="Helical" evidence="2">
    <location>
        <begin position="57"/>
        <end position="82"/>
    </location>
</feature>
<evidence type="ECO:0000256" key="1">
    <source>
        <dbReference type="SAM" id="MobiDB-lite"/>
    </source>
</evidence>
<accession>A0ABP6PCQ9</accession>
<comment type="caution">
    <text evidence="3">The sequence shown here is derived from an EMBL/GenBank/DDBJ whole genome shotgun (WGS) entry which is preliminary data.</text>
</comment>
<feature type="region of interest" description="Disordered" evidence="1">
    <location>
        <begin position="1"/>
        <end position="34"/>
    </location>
</feature>
<dbReference type="RefSeq" id="WP_344689864.1">
    <property type="nucleotide sequence ID" value="NZ_BAAAVV010000007.1"/>
</dbReference>
<keyword evidence="4" id="KW-1185">Reference proteome</keyword>
<keyword evidence="2" id="KW-1133">Transmembrane helix</keyword>
<evidence type="ECO:0000313" key="4">
    <source>
        <dbReference type="Proteomes" id="UP001499924"/>
    </source>
</evidence>
<dbReference type="EMBL" id="BAAAVV010000007">
    <property type="protein sequence ID" value="GAA3175205.1"/>
    <property type="molecule type" value="Genomic_DNA"/>
</dbReference>
<feature type="transmembrane region" description="Helical" evidence="2">
    <location>
        <begin position="142"/>
        <end position="160"/>
    </location>
</feature>
<feature type="transmembrane region" description="Helical" evidence="2">
    <location>
        <begin position="88"/>
        <end position="108"/>
    </location>
</feature>